<name>A0AC60P4Y4_IXOPE</name>
<gene>
    <name evidence="1" type="ORF">HPB47_008419</name>
</gene>
<evidence type="ECO:0000313" key="1">
    <source>
        <dbReference type="EMBL" id="KAG0414475.1"/>
    </source>
</evidence>
<accession>A0AC60P4Y4</accession>
<dbReference type="EMBL" id="JABSTQ010011178">
    <property type="protein sequence ID" value="KAG0414475.1"/>
    <property type="molecule type" value="Genomic_DNA"/>
</dbReference>
<evidence type="ECO:0000313" key="2">
    <source>
        <dbReference type="Proteomes" id="UP000805193"/>
    </source>
</evidence>
<organism evidence="1 2">
    <name type="scientific">Ixodes persulcatus</name>
    <name type="common">Taiga tick</name>
    <dbReference type="NCBI Taxonomy" id="34615"/>
    <lineage>
        <taxon>Eukaryota</taxon>
        <taxon>Metazoa</taxon>
        <taxon>Ecdysozoa</taxon>
        <taxon>Arthropoda</taxon>
        <taxon>Chelicerata</taxon>
        <taxon>Arachnida</taxon>
        <taxon>Acari</taxon>
        <taxon>Parasitiformes</taxon>
        <taxon>Ixodida</taxon>
        <taxon>Ixodoidea</taxon>
        <taxon>Ixodidae</taxon>
        <taxon>Ixodinae</taxon>
        <taxon>Ixodes</taxon>
    </lineage>
</organism>
<dbReference type="Proteomes" id="UP000805193">
    <property type="component" value="Unassembled WGS sequence"/>
</dbReference>
<sequence>MENSLECGPRCGRGGGDHQGRWRHRGGGASKAISITSPRGLEGPNGPTEERGAVTALEPQLTSADEVKMLPASGLWHGRAEA</sequence>
<comment type="caution">
    <text evidence="1">The sequence shown here is derived from an EMBL/GenBank/DDBJ whole genome shotgun (WGS) entry which is preliminary data.</text>
</comment>
<reference evidence="1 2" key="1">
    <citation type="journal article" date="2020" name="Cell">
        <title>Large-Scale Comparative Analyses of Tick Genomes Elucidate Their Genetic Diversity and Vector Capacities.</title>
        <authorList>
            <consortium name="Tick Genome and Microbiome Consortium (TIGMIC)"/>
            <person name="Jia N."/>
            <person name="Wang J."/>
            <person name="Shi W."/>
            <person name="Du L."/>
            <person name="Sun Y."/>
            <person name="Zhan W."/>
            <person name="Jiang J.F."/>
            <person name="Wang Q."/>
            <person name="Zhang B."/>
            <person name="Ji P."/>
            <person name="Bell-Sakyi L."/>
            <person name="Cui X.M."/>
            <person name="Yuan T.T."/>
            <person name="Jiang B.G."/>
            <person name="Yang W.F."/>
            <person name="Lam T.T."/>
            <person name="Chang Q.C."/>
            <person name="Ding S.J."/>
            <person name="Wang X.J."/>
            <person name="Zhu J.G."/>
            <person name="Ruan X.D."/>
            <person name="Zhao L."/>
            <person name="Wei J.T."/>
            <person name="Ye R.Z."/>
            <person name="Que T.C."/>
            <person name="Du C.H."/>
            <person name="Zhou Y.H."/>
            <person name="Cheng J.X."/>
            <person name="Dai P.F."/>
            <person name="Guo W.B."/>
            <person name="Han X.H."/>
            <person name="Huang E.J."/>
            <person name="Li L.F."/>
            <person name="Wei W."/>
            <person name="Gao Y.C."/>
            <person name="Liu J.Z."/>
            <person name="Shao H.Z."/>
            <person name="Wang X."/>
            <person name="Wang C.C."/>
            <person name="Yang T.C."/>
            <person name="Huo Q.B."/>
            <person name="Li W."/>
            <person name="Chen H.Y."/>
            <person name="Chen S.E."/>
            <person name="Zhou L.G."/>
            <person name="Ni X.B."/>
            <person name="Tian J.H."/>
            <person name="Sheng Y."/>
            <person name="Liu T."/>
            <person name="Pan Y.S."/>
            <person name="Xia L.Y."/>
            <person name="Li J."/>
            <person name="Zhao F."/>
            <person name="Cao W.C."/>
        </authorList>
    </citation>
    <scope>NUCLEOTIDE SEQUENCE [LARGE SCALE GENOMIC DNA]</scope>
    <source>
        <strain evidence="1">Iper-2018</strain>
    </source>
</reference>
<keyword evidence="2" id="KW-1185">Reference proteome</keyword>
<proteinExistence type="predicted"/>
<protein>
    <submittedName>
        <fullName evidence="1">Uncharacterized protein</fullName>
    </submittedName>
</protein>